<evidence type="ECO:0000256" key="6">
    <source>
        <dbReference type="ARBA" id="ARBA00022967"/>
    </source>
</evidence>
<dbReference type="SUPFAM" id="SSF52540">
    <property type="entry name" value="P-loop containing nucleoside triphosphate hydrolases"/>
    <property type="match status" value="2"/>
</dbReference>
<dbReference type="PANTHER" id="PTHR43297">
    <property type="entry name" value="OLIGOPEPTIDE TRANSPORT ATP-BINDING PROTEIN APPD"/>
    <property type="match status" value="1"/>
</dbReference>
<gene>
    <name evidence="15" type="ORF">FYC77_08945</name>
</gene>
<feature type="region of interest" description="Disordered" evidence="13">
    <location>
        <begin position="686"/>
        <end position="705"/>
    </location>
</feature>
<dbReference type="GO" id="GO:0015833">
    <property type="term" value="P:peptide transport"/>
    <property type="evidence" value="ECO:0007669"/>
    <property type="project" value="InterPro"/>
</dbReference>
<dbReference type="EC" id="7.2.2.11" evidence="10"/>
<dbReference type="InterPro" id="IPR050388">
    <property type="entry name" value="ABC_Ni/Peptide_Import"/>
</dbReference>
<comment type="subcellular location">
    <subcellularLocation>
        <location evidence="1">Cell membrane</location>
        <topology evidence="1">Peripheral membrane protein</topology>
    </subcellularLocation>
</comment>
<comment type="catalytic activity">
    <reaction evidence="12">
        <text>Ni(2+)(out) + ATP + H2O = Ni(2+)(in) + ADP + phosphate + H(+)</text>
        <dbReference type="Rhea" id="RHEA:15557"/>
        <dbReference type="ChEBI" id="CHEBI:15377"/>
        <dbReference type="ChEBI" id="CHEBI:15378"/>
        <dbReference type="ChEBI" id="CHEBI:30616"/>
        <dbReference type="ChEBI" id="CHEBI:43474"/>
        <dbReference type="ChEBI" id="CHEBI:49786"/>
        <dbReference type="ChEBI" id="CHEBI:456216"/>
        <dbReference type="EC" id="7.2.2.11"/>
    </reaction>
    <physiologicalReaction direction="left-to-right" evidence="12">
        <dbReference type="Rhea" id="RHEA:15558"/>
    </physiologicalReaction>
</comment>
<dbReference type="Pfam" id="PF00005">
    <property type="entry name" value="ABC_tran"/>
    <property type="match status" value="2"/>
</dbReference>
<keyword evidence="8" id="KW-0472">Membrane</keyword>
<dbReference type="PROSITE" id="PS50893">
    <property type="entry name" value="ABC_TRANSPORTER_2"/>
    <property type="match status" value="2"/>
</dbReference>
<dbReference type="EMBL" id="VTAW01000009">
    <property type="protein sequence ID" value="TYT62335.1"/>
    <property type="molecule type" value="Genomic_DNA"/>
</dbReference>
<dbReference type="PANTHER" id="PTHR43297:SF13">
    <property type="entry name" value="NICKEL ABC TRANSPORTER, ATP-BINDING PROTEIN"/>
    <property type="match status" value="1"/>
</dbReference>
<dbReference type="InterPro" id="IPR017871">
    <property type="entry name" value="ABC_transporter-like_CS"/>
</dbReference>
<keyword evidence="6" id="KW-1278">Translocase</keyword>
<dbReference type="GO" id="GO:0016887">
    <property type="term" value="F:ATP hydrolysis activity"/>
    <property type="evidence" value="ECO:0007669"/>
    <property type="project" value="InterPro"/>
</dbReference>
<keyword evidence="5 15" id="KW-0067">ATP-binding</keyword>
<comment type="caution">
    <text evidence="15">The sequence shown here is derived from an EMBL/GenBank/DDBJ whole genome shotgun (WGS) entry which is preliminary data.</text>
</comment>
<feature type="domain" description="ABC transporter" evidence="14">
    <location>
        <begin position="372"/>
        <end position="623"/>
    </location>
</feature>
<dbReference type="NCBIfam" id="NF007739">
    <property type="entry name" value="PRK10419.1"/>
    <property type="match status" value="3"/>
</dbReference>
<dbReference type="CDD" id="cd03257">
    <property type="entry name" value="ABC_NikE_OppD_transporters"/>
    <property type="match status" value="2"/>
</dbReference>
<evidence type="ECO:0000259" key="14">
    <source>
        <dbReference type="PROSITE" id="PS50893"/>
    </source>
</evidence>
<keyword evidence="16" id="KW-1185">Reference proteome</keyword>
<evidence type="ECO:0000313" key="15">
    <source>
        <dbReference type="EMBL" id="TYT62335.1"/>
    </source>
</evidence>
<proteinExistence type="predicted"/>
<dbReference type="PROSITE" id="PS00211">
    <property type="entry name" value="ABC_TRANSPORTER_1"/>
    <property type="match status" value="2"/>
</dbReference>
<evidence type="ECO:0000256" key="9">
    <source>
        <dbReference type="ARBA" id="ARBA00038669"/>
    </source>
</evidence>
<dbReference type="GO" id="GO:0005886">
    <property type="term" value="C:plasma membrane"/>
    <property type="evidence" value="ECO:0007669"/>
    <property type="project" value="UniProtKB-SubCell"/>
</dbReference>
<feature type="region of interest" description="Disordered" evidence="13">
    <location>
        <begin position="337"/>
        <end position="363"/>
    </location>
</feature>
<feature type="domain" description="ABC transporter" evidence="14">
    <location>
        <begin position="5"/>
        <end position="272"/>
    </location>
</feature>
<dbReference type="InterPro" id="IPR013563">
    <property type="entry name" value="Oligopep_ABC_C"/>
</dbReference>
<accession>A0A5D5AN80</accession>
<evidence type="ECO:0000256" key="2">
    <source>
        <dbReference type="ARBA" id="ARBA00022448"/>
    </source>
</evidence>
<dbReference type="GO" id="GO:0005524">
    <property type="term" value="F:ATP binding"/>
    <property type="evidence" value="ECO:0007669"/>
    <property type="project" value="UniProtKB-KW"/>
</dbReference>
<protein>
    <recommendedName>
        <fullName evidence="11">Nickel import system ATP-binding protein NikD</fullName>
        <ecNumber evidence="10">7.2.2.11</ecNumber>
    </recommendedName>
</protein>
<dbReference type="InterPro" id="IPR003593">
    <property type="entry name" value="AAA+_ATPase"/>
</dbReference>
<evidence type="ECO:0000256" key="5">
    <source>
        <dbReference type="ARBA" id="ARBA00022840"/>
    </source>
</evidence>
<sequence>MDPLLRVDNLQTEFRLPEKTVRAVNGVTFEVGRGEIVGIVGESGSGKSVTARSIVGLEEPGEIVGGTVTFDGTELTEADRTTKRRIRGSGISMLFQDPGASLNPVLTVGEQILEAATLTHDGPAKSLPAAFGFQSFRRRPLWSDARNEAIGLLERVGIADAERRIDDYPHEFSGGMRQRVMLAVALAANPTLLLADEPTTALDTTTQAQLLDLLADLSEIEEMSIVLISHDLGVVSEICDRVVVLYGGEVMESGPTERVLNNPRHPYTHGLLRCRIDANHSGTKLPTIDGTVPDRFDSRGCPFASRCSYATTECNTTEPPVTTVESTHHVKCSELDSVPDLDAHPTGSNEDQGFDSGTKSLVNDDSVTDPVVRFENVSKEYETNQSVLESVLSGREQLTAVNDVSFVVRPGETLGIVGESGSGKSTIAELMTGLSGLTSGTIRLNGQPVGIAEDRSHDQLNDVGMVFQDARSSCNPRLRVRELVAEPLIEAGWAQSEQWDRVREVLEWVELGPEHADRRPHQLSGGQLQRVALARAMALEPELVVLDEPVSGLDVSIQATVCNLLLELQEQSGQSFVIISHDLKVVSHLADRILVTYLGEIVERGAAESLRDSPAHPYTAALFDAVPTIDGTSGFEPLEGAVPSPIDRPDGCSFHTRCPMVESKCQTESPDWQQVKGTQSRCHFAESVAGEASPDVDGLGNDVDE</sequence>
<keyword evidence="3" id="KW-1003">Cell membrane</keyword>
<feature type="compositionally biased region" description="Polar residues" evidence="13">
    <location>
        <begin position="346"/>
        <end position="363"/>
    </location>
</feature>
<name>A0A5D5AN80_9EURY</name>
<evidence type="ECO:0000256" key="13">
    <source>
        <dbReference type="SAM" id="MobiDB-lite"/>
    </source>
</evidence>
<evidence type="ECO:0000256" key="1">
    <source>
        <dbReference type="ARBA" id="ARBA00004202"/>
    </source>
</evidence>
<evidence type="ECO:0000256" key="10">
    <source>
        <dbReference type="ARBA" id="ARBA00039098"/>
    </source>
</evidence>
<dbReference type="SMART" id="SM00382">
    <property type="entry name" value="AAA"/>
    <property type="match status" value="2"/>
</dbReference>
<evidence type="ECO:0000256" key="12">
    <source>
        <dbReference type="ARBA" id="ARBA00048610"/>
    </source>
</evidence>
<dbReference type="NCBIfam" id="NF008453">
    <property type="entry name" value="PRK11308.1"/>
    <property type="match status" value="2"/>
</dbReference>
<evidence type="ECO:0000256" key="11">
    <source>
        <dbReference type="ARBA" id="ARBA00044143"/>
    </source>
</evidence>
<dbReference type="InterPro" id="IPR027417">
    <property type="entry name" value="P-loop_NTPase"/>
</dbReference>
<evidence type="ECO:0000313" key="16">
    <source>
        <dbReference type="Proteomes" id="UP000324104"/>
    </source>
</evidence>
<keyword evidence="7" id="KW-0406">Ion transport</keyword>
<dbReference type="Gene3D" id="3.40.50.300">
    <property type="entry name" value="P-loop containing nucleotide triphosphate hydrolases"/>
    <property type="match status" value="2"/>
</dbReference>
<dbReference type="RefSeq" id="WP_149081155.1">
    <property type="nucleotide sequence ID" value="NZ_VTAW01000009.1"/>
</dbReference>
<dbReference type="GO" id="GO:0015413">
    <property type="term" value="F:ABC-type nickel transporter activity"/>
    <property type="evidence" value="ECO:0007669"/>
    <property type="project" value="UniProtKB-EC"/>
</dbReference>
<dbReference type="AlphaFoldDB" id="A0A5D5AN80"/>
<dbReference type="InterPro" id="IPR003439">
    <property type="entry name" value="ABC_transporter-like_ATP-bd"/>
</dbReference>
<comment type="subunit">
    <text evidence="9">The complex is composed of two ATP-binding proteins (NikD and NikE), two transmembrane proteins (NikB and NikC) and a solute-binding protein (NikA).</text>
</comment>
<evidence type="ECO:0000256" key="8">
    <source>
        <dbReference type="ARBA" id="ARBA00023136"/>
    </source>
</evidence>
<keyword evidence="4" id="KW-0547">Nucleotide-binding</keyword>
<evidence type="ECO:0000256" key="4">
    <source>
        <dbReference type="ARBA" id="ARBA00022741"/>
    </source>
</evidence>
<organism evidence="15 16">
    <name type="scientific">Natrialba swarupiae</name>
    <dbReference type="NCBI Taxonomy" id="2448032"/>
    <lineage>
        <taxon>Archaea</taxon>
        <taxon>Methanobacteriati</taxon>
        <taxon>Methanobacteriota</taxon>
        <taxon>Stenosarchaea group</taxon>
        <taxon>Halobacteria</taxon>
        <taxon>Halobacteriales</taxon>
        <taxon>Natrialbaceae</taxon>
        <taxon>Natrialba</taxon>
    </lineage>
</organism>
<evidence type="ECO:0000256" key="3">
    <source>
        <dbReference type="ARBA" id="ARBA00022475"/>
    </source>
</evidence>
<dbReference type="FunFam" id="3.40.50.300:FF:000016">
    <property type="entry name" value="Oligopeptide ABC transporter ATP-binding component"/>
    <property type="match status" value="1"/>
</dbReference>
<reference evidence="15 16" key="1">
    <citation type="submission" date="2019-08" db="EMBL/GenBank/DDBJ databases">
        <title>Archaea genome.</title>
        <authorList>
            <person name="Kajale S."/>
            <person name="Shouche Y."/>
            <person name="Deshpande N."/>
            <person name="Sharma A."/>
        </authorList>
    </citation>
    <scope>NUCLEOTIDE SEQUENCE [LARGE SCALE GENOMIC DNA]</scope>
    <source>
        <strain evidence="15 16">ESP3B_9</strain>
    </source>
</reference>
<dbReference type="Pfam" id="PF08352">
    <property type="entry name" value="oligo_HPY"/>
    <property type="match status" value="2"/>
</dbReference>
<keyword evidence="2" id="KW-0813">Transport</keyword>
<dbReference type="NCBIfam" id="TIGR01727">
    <property type="entry name" value="oligo_HPY"/>
    <property type="match status" value="2"/>
</dbReference>
<evidence type="ECO:0000256" key="7">
    <source>
        <dbReference type="ARBA" id="ARBA00023065"/>
    </source>
</evidence>
<dbReference type="Proteomes" id="UP000324104">
    <property type="component" value="Unassembled WGS sequence"/>
</dbReference>